<proteinExistence type="inferred from homology"/>
<evidence type="ECO:0000259" key="6">
    <source>
        <dbReference type="SMART" id="SM00092"/>
    </source>
</evidence>
<dbReference type="Proteomes" id="UP000265200">
    <property type="component" value="Chromosome 2"/>
</dbReference>
<reference evidence="7 8" key="2">
    <citation type="submission" date="2017-04" db="EMBL/GenBank/DDBJ databases">
        <title>CpG methylation of centromeres and impact of large insertions on vertebrate speciation.</title>
        <authorList>
            <person name="Ichikawa K."/>
            <person name="Yoshimura J."/>
            <person name="Morishita S."/>
        </authorList>
    </citation>
    <scope>NUCLEOTIDE SEQUENCE</scope>
    <source>
        <strain evidence="7 8">HSOK</strain>
    </source>
</reference>
<dbReference type="GO" id="GO:0005576">
    <property type="term" value="C:extracellular region"/>
    <property type="evidence" value="ECO:0007669"/>
    <property type="project" value="UniProtKB-SubCell"/>
</dbReference>
<feature type="domain" description="Ribonuclease A-domain" evidence="6">
    <location>
        <begin position="3"/>
        <end position="115"/>
    </location>
</feature>
<feature type="transmembrane region" description="Helical" evidence="5">
    <location>
        <begin position="114"/>
        <end position="132"/>
    </location>
</feature>
<evidence type="ECO:0000313" key="8">
    <source>
        <dbReference type="Proteomes" id="UP000265200"/>
    </source>
</evidence>
<evidence type="ECO:0000256" key="2">
    <source>
        <dbReference type="ARBA" id="ARBA00005600"/>
    </source>
</evidence>
<dbReference type="PANTHER" id="PTHR11437:SF10">
    <property type="entry name" value="ANGIOGENIN-RELATED"/>
    <property type="match status" value="1"/>
</dbReference>
<organism evidence="7 8">
    <name type="scientific">Oryzias latipes</name>
    <name type="common">Japanese rice fish</name>
    <name type="synonym">Japanese killifish</name>
    <dbReference type="NCBI Taxonomy" id="8090"/>
    <lineage>
        <taxon>Eukaryota</taxon>
        <taxon>Metazoa</taxon>
        <taxon>Chordata</taxon>
        <taxon>Craniata</taxon>
        <taxon>Vertebrata</taxon>
        <taxon>Euteleostomi</taxon>
        <taxon>Actinopterygii</taxon>
        <taxon>Neopterygii</taxon>
        <taxon>Teleostei</taxon>
        <taxon>Neoteleostei</taxon>
        <taxon>Acanthomorphata</taxon>
        <taxon>Ovalentaria</taxon>
        <taxon>Atherinomorphae</taxon>
        <taxon>Beloniformes</taxon>
        <taxon>Adrianichthyidae</taxon>
        <taxon>Oryziinae</taxon>
        <taxon>Oryzias</taxon>
    </lineage>
</organism>
<keyword evidence="5" id="KW-0472">Membrane</keyword>
<keyword evidence="3" id="KW-0964">Secreted</keyword>
<dbReference type="SUPFAM" id="SSF54076">
    <property type="entry name" value="RNase A-like"/>
    <property type="match status" value="1"/>
</dbReference>
<dbReference type="Ensembl" id="ENSORLT00015017809.1">
    <property type="protein sequence ID" value="ENSORLP00015011068.1"/>
    <property type="gene ID" value="ENSORLG00015011860.1"/>
</dbReference>
<dbReference type="InterPro" id="IPR036816">
    <property type="entry name" value="RNaseA-like_dom_sf"/>
</dbReference>
<dbReference type="AlphaFoldDB" id="A0A3P9HTP7"/>
<dbReference type="SMART" id="SM00092">
    <property type="entry name" value="RNAse_Pc"/>
    <property type="match status" value="1"/>
</dbReference>
<keyword evidence="5" id="KW-0812">Transmembrane</keyword>
<reference evidence="7" key="4">
    <citation type="submission" date="2025-09" db="UniProtKB">
        <authorList>
            <consortium name="Ensembl"/>
        </authorList>
    </citation>
    <scope>IDENTIFICATION</scope>
    <source>
        <strain evidence="7">HSOK</strain>
    </source>
</reference>
<evidence type="ECO:0000256" key="4">
    <source>
        <dbReference type="ARBA" id="ARBA00023157"/>
    </source>
</evidence>
<dbReference type="Pfam" id="PF00074">
    <property type="entry name" value="RnaseA"/>
    <property type="match status" value="1"/>
</dbReference>
<reference key="1">
    <citation type="journal article" date="2007" name="Nature">
        <title>The medaka draft genome and insights into vertebrate genome evolution.</title>
        <authorList>
            <person name="Kasahara M."/>
            <person name="Naruse K."/>
            <person name="Sasaki S."/>
            <person name="Nakatani Y."/>
            <person name="Qu W."/>
            <person name="Ahsan B."/>
            <person name="Yamada T."/>
            <person name="Nagayasu Y."/>
            <person name="Doi K."/>
            <person name="Kasai Y."/>
            <person name="Jindo T."/>
            <person name="Kobayashi D."/>
            <person name="Shimada A."/>
            <person name="Toyoda A."/>
            <person name="Kuroki Y."/>
            <person name="Fujiyama A."/>
            <person name="Sasaki T."/>
            <person name="Shimizu A."/>
            <person name="Asakawa S."/>
            <person name="Shimizu N."/>
            <person name="Hashimoto S."/>
            <person name="Yang J."/>
            <person name="Lee Y."/>
            <person name="Matsushima K."/>
            <person name="Sugano S."/>
            <person name="Sakaizumi M."/>
            <person name="Narita T."/>
            <person name="Ohishi K."/>
            <person name="Haga S."/>
            <person name="Ohta F."/>
            <person name="Nomoto H."/>
            <person name="Nogata K."/>
            <person name="Morishita T."/>
            <person name="Endo T."/>
            <person name="Shin-I T."/>
            <person name="Takeda H."/>
            <person name="Morishita S."/>
            <person name="Kohara Y."/>
        </authorList>
    </citation>
    <scope>NUCLEOTIDE SEQUENCE [LARGE SCALE GENOMIC DNA]</scope>
    <source>
        <strain>Hd-rR</strain>
    </source>
</reference>
<sequence length="142" mass="16324">MGVERNHTNIVSQHMELADCNKEMETINKFNKDRSCKDSNSFIVSTELRIEEICKGEGEPRGENTLSTKTFRIVRCELAPGAKYPDCKYKGSVLPNRKLLVKCENNLPVHFHETSFILLFIITVWVTLQPFLHKLSGTKRLQ</sequence>
<evidence type="ECO:0000256" key="5">
    <source>
        <dbReference type="SAM" id="Phobius"/>
    </source>
</evidence>
<dbReference type="InterPro" id="IPR023412">
    <property type="entry name" value="RNaseA_domain"/>
</dbReference>
<comment type="similarity">
    <text evidence="2">Belongs to the pancreatic ribonuclease family.</text>
</comment>
<dbReference type="Gene3D" id="3.10.130.10">
    <property type="entry name" value="Ribonuclease A-like domain"/>
    <property type="match status" value="1"/>
</dbReference>
<protein>
    <recommendedName>
        <fullName evidence="6">Ribonuclease A-domain domain-containing protein</fullName>
    </recommendedName>
</protein>
<dbReference type="GO" id="GO:0003676">
    <property type="term" value="F:nucleic acid binding"/>
    <property type="evidence" value="ECO:0007669"/>
    <property type="project" value="InterPro"/>
</dbReference>
<evidence type="ECO:0000313" key="7">
    <source>
        <dbReference type="Ensembl" id="ENSORLP00015011068.1"/>
    </source>
</evidence>
<keyword evidence="5" id="KW-1133">Transmembrane helix</keyword>
<name>A0A3P9HTP7_ORYLA</name>
<dbReference type="PANTHER" id="PTHR11437">
    <property type="entry name" value="RIBONUCLEASE"/>
    <property type="match status" value="1"/>
</dbReference>
<accession>A0A3P9HTP7</accession>
<evidence type="ECO:0000256" key="1">
    <source>
        <dbReference type="ARBA" id="ARBA00004613"/>
    </source>
</evidence>
<dbReference type="InterPro" id="IPR001427">
    <property type="entry name" value="RNaseA"/>
</dbReference>
<keyword evidence="4" id="KW-1015">Disulfide bond</keyword>
<reference evidence="7" key="3">
    <citation type="submission" date="2025-08" db="UniProtKB">
        <authorList>
            <consortium name="Ensembl"/>
        </authorList>
    </citation>
    <scope>IDENTIFICATION</scope>
    <source>
        <strain evidence="7">HSOK</strain>
    </source>
</reference>
<evidence type="ECO:0000256" key="3">
    <source>
        <dbReference type="ARBA" id="ARBA00022525"/>
    </source>
</evidence>
<comment type="subcellular location">
    <subcellularLocation>
        <location evidence="1">Secreted</location>
    </subcellularLocation>
</comment>